<keyword evidence="6 9" id="KW-0812">Transmembrane</keyword>
<feature type="transmembrane region" description="Helical" evidence="9">
    <location>
        <begin position="235"/>
        <end position="256"/>
    </location>
</feature>
<keyword evidence="3 9" id="KW-0813">Transport</keyword>
<keyword evidence="4" id="KW-1003">Cell membrane</keyword>
<protein>
    <submittedName>
        <fullName evidence="11">Maltose ABC transporter permease</fullName>
    </submittedName>
</protein>
<dbReference type="Proteomes" id="UP000256877">
    <property type="component" value="Unassembled WGS sequence"/>
</dbReference>
<gene>
    <name evidence="11" type="ORF">CGL51_12680</name>
    <name evidence="12" type="ORF">CGL52_10215</name>
</gene>
<feature type="transmembrane region" description="Helical" evidence="9">
    <location>
        <begin position="99"/>
        <end position="127"/>
    </location>
</feature>
<dbReference type="PANTHER" id="PTHR32243">
    <property type="entry name" value="MALTOSE TRANSPORT SYSTEM PERMEASE-RELATED"/>
    <property type="match status" value="1"/>
</dbReference>
<feature type="domain" description="ABC transmembrane type-1" evidence="10">
    <location>
        <begin position="62"/>
        <end position="256"/>
    </location>
</feature>
<evidence type="ECO:0000256" key="9">
    <source>
        <dbReference type="RuleBase" id="RU363032"/>
    </source>
</evidence>
<dbReference type="SUPFAM" id="SSF161098">
    <property type="entry name" value="MetI-like"/>
    <property type="match status" value="1"/>
</dbReference>
<evidence type="ECO:0000313" key="14">
    <source>
        <dbReference type="Proteomes" id="UP000257123"/>
    </source>
</evidence>
<evidence type="ECO:0000256" key="6">
    <source>
        <dbReference type="ARBA" id="ARBA00022692"/>
    </source>
</evidence>
<evidence type="ECO:0000256" key="1">
    <source>
        <dbReference type="ARBA" id="ARBA00004651"/>
    </source>
</evidence>
<evidence type="ECO:0000313" key="11">
    <source>
        <dbReference type="EMBL" id="RFA93514.1"/>
    </source>
</evidence>
<keyword evidence="5" id="KW-0762">Sugar transport</keyword>
<dbReference type="EMBL" id="NMUF01000032">
    <property type="protein sequence ID" value="RFA96933.1"/>
    <property type="molecule type" value="Genomic_DNA"/>
</dbReference>
<organism evidence="11 14">
    <name type="scientific">Pyrobaculum aerophilum</name>
    <dbReference type="NCBI Taxonomy" id="13773"/>
    <lineage>
        <taxon>Archaea</taxon>
        <taxon>Thermoproteota</taxon>
        <taxon>Thermoprotei</taxon>
        <taxon>Thermoproteales</taxon>
        <taxon>Thermoproteaceae</taxon>
        <taxon>Pyrobaculum</taxon>
    </lineage>
</organism>
<feature type="transmembrane region" description="Helical" evidence="9">
    <location>
        <begin position="12"/>
        <end position="30"/>
    </location>
</feature>
<dbReference type="PROSITE" id="PS50928">
    <property type="entry name" value="ABC_TM1"/>
    <property type="match status" value="1"/>
</dbReference>
<dbReference type="CDD" id="cd06261">
    <property type="entry name" value="TM_PBP2"/>
    <property type="match status" value="1"/>
</dbReference>
<evidence type="ECO:0000313" key="12">
    <source>
        <dbReference type="EMBL" id="RFA96933.1"/>
    </source>
</evidence>
<dbReference type="AlphaFoldDB" id="A0A371QUX3"/>
<dbReference type="InterPro" id="IPR035906">
    <property type="entry name" value="MetI-like_sf"/>
</dbReference>
<evidence type="ECO:0000256" key="2">
    <source>
        <dbReference type="ARBA" id="ARBA00009047"/>
    </source>
</evidence>
<evidence type="ECO:0000256" key="4">
    <source>
        <dbReference type="ARBA" id="ARBA00022475"/>
    </source>
</evidence>
<name>A0A371QUX3_9CREN</name>
<comment type="caution">
    <text evidence="11">The sequence shown here is derived from an EMBL/GenBank/DDBJ whole genome shotgun (WGS) entry which is preliminary data.</text>
</comment>
<keyword evidence="8 9" id="KW-0472">Membrane</keyword>
<feature type="transmembrane region" description="Helical" evidence="9">
    <location>
        <begin position="177"/>
        <end position="202"/>
    </location>
</feature>
<sequence length="268" mass="29383">MRASLLQTTTAVIATALLFYPVLQIILLSLNKLPYFRIGGEFIPTLDSFMWVLQQPEFWRGLLNSLIVSLATVAIVIALSLPSAYAFSRYRFKGRDSLLSFYVVFTQMAGGLGIAGLIALFAIVSALGLRNNLLALALIYAAGAIPYHTWLLKTYIDTIPKSAEEAALIDGAGVSTLLIRVVLPLMAPALAVSAILTFIGAWGELILANLFLSGENRTLILWIYSLMSNVYSVQWNRFAAAALLYAIPPVALYVVLQKFLRRGLAFVY</sequence>
<accession>A0A371QUX3</accession>
<dbReference type="GO" id="GO:0055085">
    <property type="term" value="P:transmembrane transport"/>
    <property type="evidence" value="ECO:0007669"/>
    <property type="project" value="InterPro"/>
</dbReference>
<dbReference type="GO" id="GO:0005886">
    <property type="term" value="C:plasma membrane"/>
    <property type="evidence" value="ECO:0007669"/>
    <property type="project" value="UniProtKB-SubCell"/>
</dbReference>
<dbReference type="EMBL" id="NMUE01000059">
    <property type="protein sequence ID" value="RFA93514.1"/>
    <property type="molecule type" value="Genomic_DNA"/>
</dbReference>
<feature type="transmembrane region" description="Helical" evidence="9">
    <location>
        <begin position="133"/>
        <end position="156"/>
    </location>
</feature>
<dbReference type="Pfam" id="PF00528">
    <property type="entry name" value="BPD_transp_1"/>
    <property type="match status" value="1"/>
</dbReference>
<evidence type="ECO:0000256" key="5">
    <source>
        <dbReference type="ARBA" id="ARBA00022597"/>
    </source>
</evidence>
<dbReference type="Proteomes" id="UP000257123">
    <property type="component" value="Unassembled WGS sequence"/>
</dbReference>
<evidence type="ECO:0000256" key="7">
    <source>
        <dbReference type="ARBA" id="ARBA00022989"/>
    </source>
</evidence>
<keyword evidence="7 9" id="KW-1133">Transmembrane helix</keyword>
<feature type="transmembrane region" description="Helical" evidence="9">
    <location>
        <begin position="66"/>
        <end position="87"/>
    </location>
</feature>
<dbReference type="PANTHER" id="PTHR32243:SF50">
    <property type="entry name" value="MALTOSE_MALTODEXTRIN TRANSPORT SYSTEM PERMEASE PROTEIN MALG"/>
    <property type="match status" value="1"/>
</dbReference>
<proteinExistence type="inferred from homology"/>
<comment type="subcellular location">
    <subcellularLocation>
        <location evidence="1 9">Cell membrane</location>
        <topology evidence="1 9">Multi-pass membrane protein</topology>
    </subcellularLocation>
</comment>
<comment type="similarity">
    <text evidence="2">Belongs to the binding-protein-dependent transport system permease family. MalFG subfamily.</text>
</comment>
<dbReference type="RefSeq" id="WP_116421970.1">
    <property type="nucleotide sequence ID" value="NZ_NMUE01000059.1"/>
</dbReference>
<dbReference type="InterPro" id="IPR000515">
    <property type="entry name" value="MetI-like"/>
</dbReference>
<dbReference type="Gene3D" id="1.10.3720.10">
    <property type="entry name" value="MetI-like"/>
    <property type="match status" value="1"/>
</dbReference>
<evidence type="ECO:0000313" key="13">
    <source>
        <dbReference type="Proteomes" id="UP000256877"/>
    </source>
</evidence>
<reference evidence="13 14" key="1">
    <citation type="submission" date="2017-07" db="EMBL/GenBank/DDBJ databases">
        <title>Draft genome sequence of aerobic hyperthermophilic archaea, Pyrobaculum aerophilum YKB31 and YKB32.</title>
        <authorList>
            <person name="Mochizuki T."/>
            <person name="Berliner A.J."/>
            <person name="Yoshida-Takashima Y."/>
            <person name="Takaki Y."/>
            <person name="Nunoura T."/>
            <person name="Takai K."/>
        </authorList>
    </citation>
    <scope>NUCLEOTIDE SEQUENCE [LARGE SCALE GENOMIC DNA]</scope>
    <source>
        <strain evidence="11 14">YKB31</strain>
        <strain evidence="12 13">YKB32</strain>
    </source>
</reference>
<evidence type="ECO:0000256" key="3">
    <source>
        <dbReference type="ARBA" id="ARBA00022448"/>
    </source>
</evidence>
<dbReference type="OrthoDB" id="45815at2157"/>
<evidence type="ECO:0000259" key="10">
    <source>
        <dbReference type="PROSITE" id="PS50928"/>
    </source>
</evidence>
<dbReference type="InterPro" id="IPR050901">
    <property type="entry name" value="BP-dep_ABC_trans_perm"/>
</dbReference>
<evidence type="ECO:0000256" key="8">
    <source>
        <dbReference type="ARBA" id="ARBA00023136"/>
    </source>
</evidence>